<dbReference type="InterPro" id="IPR013780">
    <property type="entry name" value="Glyco_hydro_b"/>
</dbReference>
<dbReference type="EMBL" id="JAVDSB010000013">
    <property type="protein sequence ID" value="MDR6553899.1"/>
    <property type="molecule type" value="Genomic_DNA"/>
</dbReference>
<name>A0ABU1P2C9_9BACL</name>
<evidence type="ECO:0000256" key="4">
    <source>
        <dbReference type="RuleBase" id="RU361168"/>
    </source>
</evidence>
<evidence type="ECO:0000256" key="2">
    <source>
        <dbReference type="ARBA" id="ARBA00022801"/>
    </source>
</evidence>
<dbReference type="PANTHER" id="PTHR11452">
    <property type="entry name" value="ALPHA-GALACTOSIDASE/ALPHA-N-ACETYLGALACTOSAMINIDASE"/>
    <property type="match status" value="1"/>
</dbReference>
<proteinExistence type="inferred from homology"/>
<keyword evidence="6" id="KW-1185">Reference proteome</keyword>
<gene>
    <name evidence="5" type="ORF">J2736_005109</name>
</gene>
<keyword evidence="4" id="KW-1015">Disulfide bond</keyword>
<dbReference type="PANTHER" id="PTHR11452:SF42">
    <property type="entry name" value="ALPHA-GALACTOSIDASE"/>
    <property type="match status" value="1"/>
</dbReference>
<dbReference type="SUPFAM" id="SSF51445">
    <property type="entry name" value="(Trans)glycosidases"/>
    <property type="match status" value="1"/>
</dbReference>
<evidence type="ECO:0000313" key="6">
    <source>
        <dbReference type="Proteomes" id="UP001267290"/>
    </source>
</evidence>
<dbReference type="PRINTS" id="PR00740">
    <property type="entry name" value="GLHYDRLASE27"/>
</dbReference>
<dbReference type="EC" id="3.2.1.22" evidence="4"/>
<dbReference type="RefSeq" id="WP_310501351.1">
    <property type="nucleotide sequence ID" value="NZ_JAVDSB010000013.1"/>
</dbReference>
<dbReference type="Proteomes" id="UP001267290">
    <property type="component" value="Unassembled WGS sequence"/>
</dbReference>
<dbReference type="InterPro" id="IPR013785">
    <property type="entry name" value="Aldolase_TIM"/>
</dbReference>
<evidence type="ECO:0000256" key="1">
    <source>
        <dbReference type="ARBA" id="ARBA00009743"/>
    </source>
</evidence>
<dbReference type="InterPro" id="IPR002241">
    <property type="entry name" value="Glyco_hydro_27"/>
</dbReference>
<dbReference type="Gene3D" id="3.20.20.70">
    <property type="entry name" value="Aldolase class I"/>
    <property type="match status" value="1"/>
</dbReference>
<accession>A0ABU1P2C9</accession>
<dbReference type="CDD" id="cd14792">
    <property type="entry name" value="GH27"/>
    <property type="match status" value="1"/>
</dbReference>
<organism evidence="5 6">
    <name type="scientific">Paenibacillus qinlingensis</name>
    <dbReference type="NCBI Taxonomy" id="1837343"/>
    <lineage>
        <taxon>Bacteria</taxon>
        <taxon>Bacillati</taxon>
        <taxon>Bacillota</taxon>
        <taxon>Bacilli</taxon>
        <taxon>Bacillales</taxon>
        <taxon>Paenibacillaceae</taxon>
        <taxon>Paenibacillus</taxon>
    </lineage>
</organism>
<keyword evidence="2 4" id="KW-0378">Hydrolase</keyword>
<protein>
    <recommendedName>
        <fullName evidence="4">Alpha-galactosidase</fullName>
        <ecNumber evidence="4">3.2.1.22</ecNumber>
    </recommendedName>
    <alternativeName>
        <fullName evidence="4">Melibiase</fullName>
    </alternativeName>
</protein>
<sequence length="446" mass="50995">MILSDKKLAQRTAAPPMGWNSYDSYGCSASERTLLPNLEMMAQRLKPFGYEYFVVDNGWFAEYELEPGQMYPRVKHAMDTRLDEYGRYIPSACYFPNGLQSIIDRTHELGLKFGIHFMRGISRKAVELNTPIKGTSYRARDIANTSDTCKWCHYNYGVDTKKPGAQEFYQSVVDQFAEWGVDFIKADDITGYPHEIEALLLAIERCGRPMLLSLSPGGQTVIENMDVYQGANLVRTTRDVWDNRHDLEQAFVAWEKYDSVRVSGFWLDLDMIPFGHLQLWNPRSNRSAEADDGNEELSGKGFERMSGLTRDQKYTFITIRALATSPLFMGGDLPTSDEFSFELITNRDMIDCNQNGIMGSLIYRENGIDIWMTPHKDLNGAGWLGIFNRMEKRKELRLPITRLGLTERHRDGTGLTDIWNDVPFAIKDGILEVTLPADGVLFLRYE</sequence>
<comment type="caution">
    <text evidence="5">The sequence shown here is derived from an EMBL/GenBank/DDBJ whole genome shotgun (WGS) entry which is preliminary data.</text>
</comment>
<dbReference type="InterPro" id="IPR017853">
    <property type="entry name" value="GH"/>
</dbReference>
<keyword evidence="3 4" id="KW-0326">Glycosidase</keyword>
<reference evidence="5 6" key="1">
    <citation type="submission" date="2023-07" db="EMBL/GenBank/DDBJ databases">
        <title>Sorghum-associated microbial communities from plants grown in Nebraska, USA.</title>
        <authorList>
            <person name="Schachtman D."/>
        </authorList>
    </citation>
    <scope>NUCLEOTIDE SEQUENCE [LARGE SCALE GENOMIC DNA]</scope>
    <source>
        <strain evidence="5 6">CC258</strain>
    </source>
</reference>
<comment type="similarity">
    <text evidence="1 4">Belongs to the glycosyl hydrolase 27 family.</text>
</comment>
<dbReference type="SUPFAM" id="SSF51011">
    <property type="entry name" value="Glycosyl hydrolase domain"/>
    <property type="match status" value="1"/>
</dbReference>
<comment type="catalytic activity">
    <reaction evidence="4">
        <text>Hydrolysis of terminal, non-reducing alpha-D-galactose residues in alpha-D-galactosides, including galactose oligosaccharides, galactomannans and galactolipids.</text>
        <dbReference type="EC" id="3.2.1.22"/>
    </reaction>
</comment>
<evidence type="ECO:0000256" key="3">
    <source>
        <dbReference type="ARBA" id="ARBA00023295"/>
    </source>
</evidence>
<dbReference type="Gene3D" id="2.60.40.1180">
    <property type="entry name" value="Golgi alpha-mannosidase II"/>
    <property type="match status" value="1"/>
</dbReference>
<evidence type="ECO:0000313" key="5">
    <source>
        <dbReference type="EMBL" id="MDR6553899.1"/>
    </source>
</evidence>